<dbReference type="OrthoDB" id="3176193at2"/>
<accession>A0A6N8JLP1</accession>
<gene>
    <name evidence="1" type="ORF">GKZ27_00425</name>
</gene>
<evidence type="ECO:0000313" key="2">
    <source>
        <dbReference type="Proteomes" id="UP000463388"/>
    </source>
</evidence>
<dbReference type="RefSeq" id="WP_160344194.1">
    <property type="nucleotide sequence ID" value="NZ_WSRR01000001.1"/>
</dbReference>
<evidence type="ECO:0000313" key="1">
    <source>
        <dbReference type="EMBL" id="MVX59944.1"/>
    </source>
</evidence>
<reference evidence="1 2" key="1">
    <citation type="submission" date="2019-12" db="EMBL/GenBank/DDBJ databases">
        <title>Microbes associate with the intestines of laboratory mice.</title>
        <authorList>
            <person name="Navarre W."/>
            <person name="Wong E."/>
        </authorList>
    </citation>
    <scope>NUCLEOTIDE SEQUENCE [LARGE SCALE GENOMIC DNA]</scope>
    <source>
        <strain evidence="1 2">NM66_B29</strain>
    </source>
</reference>
<dbReference type="AlphaFoldDB" id="A0A6N8JLP1"/>
<organism evidence="1 2">
    <name type="scientific">Adlercreutzia mucosicola</name>
    <dbReference type="NCBI Taxonomy" id="580026"/>
    <lineage>
        <taxon>Bacteria</taxon>
        <taxon>Bacillati</taxon>
        <taxon>Actinomycetota</taxon>
        <taxon>Coriobacteriia</taxon>
        <taxon>Eggerthellales</taxon>
        <taxon>Eggerthellaceae</taxon>
        <taxon>Adlercreutzia</taxon>
    </lineage>
</organism>
<comment type="caution">
    <text evidence="1">The sequence shown here is derived from an EMBL/GenBank/DDBJ whole genome shotgun (WGS) entry which is preliminary data.</text>
</comment>
<sequence length="82" mass="9494">MLTQCKGYLLDEQKGDFVNDRGEKISYHKARFYDLDSRKIFKVSVPTDADALPEEQVHCELSFEVIAGEKFTKLAYRGYNLL</sequence>
<keyword evidence="2" id="KW-1185">Reference proteome</keyword>
<dbReference type="EMBL" id="WSRR01000001">
    <property type="protein sequence ID" value="MVX59944.1"/>
    <property type="molecule type" value="Genomic_DNA"/>
</dbReference>
<name>A0A6N8JLP1_9ACTN</name>
<dbReference type="Proteomes" id="UP000463388">
    <property type="component" value="Unassembled WGS sequence"/>
</dbReference>
<protein>
    <submittedName>
        <fullName evidence="1">Uncharacterized protein</fullName>
    </submittedName>
</protein>
<proteinExistence type="predicted"/>